<name>A0A8S5S4Y9_9CAUD</name>
<accession>A0A8S5S4Y9</accession>
<proteinExistence type="predicted"/>
<protein>
    <submittedName>
        <fullName evidence="1">Uncharacterized protein</fullName>
    </submittedName>
</protein>
<dbReference type="EMBL" id="BK032518">
    <property type="protein sequence ID" value="DAF45743.1"/>
    <property type="molecule type" value="Genomic_DNA"/>
</dbReference>
<sequence length="45" mass="5517">MVIYFNKEEVLQNFYTLLHANILSHKFLPYNNPIFTPFLPCFYLY</sequence>
<evidence type="ECO:0000313" key="1">
    <source>
        <dbReference type="EMBL" id="DAF45743.1"/>
    </source>
</evidence>
<organism evidence="1">
    <name type="scientific">Siphoviridae sp. ctxYv12</name>
    <dbReference type="NCBI Taxonomy" id="2827974"/>
    <lineage>
        <taxon>Viruses</taxon>
        <taxon>Duplodnaviria</taxon>
        <taxon>Heunggongvirae</taxon>
        <taxon>Uroviricota</taxon>
        <taxon>Caudoviricetes</taxon>
    </lineage>
</organism>
<reference evidence="1" key="1">
    <citation type="journal article" date="2021" name="Proc. Natl. Acad. Sci. U.S.A.">
        <title>A Catalog of Tens of Thousands of Viruses from Human Metagenomes Reveals Hidden Associations with Chronic Diseases.</title>
        <authorList>
            <person name="Tisza M.J."/>
            <person name="Buck C.B."/>
        </authorList>
    </citation>
    <scope>NUCLEOTIDE SEQUENCE</scope>
    <source>
        <strain evidence="1">CtxYv12</strain>
    </source>
</reference>